<dbReference type="PROSITE" id="PS51106">
    <property type="entry name" value="PTS_EIIC_TYPE_4"/>
    <property type="match status" value="1"/>
</dbReference>
<protein>
    <submittedName>
        <fullName evidence="11">Mannose permease IIC component</fullName>
    </submittedName>
</protein>
<feature type="region of interest" description="Disordered" evidence="9">
    <location>
        <begin position="245"/>
        <end position="266"/>
    </location>
</feature>
<evidence type="ECO:0000256" key="2">
    <source>
        <dbReference type="ARBA" id="ARBA00022448"/>
    </source>
</evidence>
<dbReference type="InterPro" id="IPR050303">
    <property type="entry name" value="GatZ_KbaZ_carbometab"/>
</dbReference>
<evidence type="ECO:0000256" key="3">
    <source>
        <dbReference type="ARBA" id="ARBA00022475"/>
    </source>
</evidence>
<accession>A0A0R1Z2B3</accession>
<dbReference type="InterPro" id="IPR004700">
    <property type="entry name" value="PTS_IIC_man"/>
</dbReference>
<evidence type="ECO:0000256" key="6">
    <source>
        <dbReference type="ARBA" id="ARBA00022692"/>
    </source>
</evidence>
<dbReference type="PANTHER" id="PTHR32502">
    <property type="entry name" value="N-ACETYLGALACTOSAMINE PERMEASE II COMPONENT-RELATED"/>
    <property type="match status" value="1"/>
</dbReference>
<keyword evidence="3" id="KW-1003">Cell membrane</keyword>
<dbReference type="EMBL" id="AZFZ01000005">
    <property type="protein sequence ID" value="KRM45212.1"/>
    <property type="molecule type" value="Genomic_DNA"/>
</dbReference>
<organism evidence="11 12">
    <name type="scientific">Lentilactobacillus parafarraginis DSM 18390 = JCM 14109</name>
    <dbReference type="NCBI Taxonomy" id="1423786"/>
    <lineage>
        <taxon>Bacteria</taxon>
        <taxon>Bacillati</taxon>
        <taxon>Bacillota</taxon>
        <taxon>Bacilli</taxon>
        <taxon>Lactobacillales</taxon>
        <taxon>Lactobacillaceae</taxon>
        <taxon>Lentilactobacillus</taxon>
    </lineage>
</organism>
<comment type="caution">
    <text evidence="11">The sequence shown here is derived from an EMBL/GenBank/DDBJ whole genome shotgun (WGS) entry which is preliminary data.</text>
</comment>
<evidence type="ECO:0000256" key="10">
    <source>
        <dbReference type="SAM" id="Phobius"/>
    </source>
</evidence>
<evidence type="ECO:0000256" key="4">
    <source>
        <dbReference type="ARBA" id="ARBA00022597"/>
    </source>
</evidence>
<evidence type="ECO:0000256" key="7">
    <source>
        <dbReference type="ARBA" id="ARBA00022989"/>
    </source>
</evidence>
<feature type="compositionally biased region" description="Acidic residues" evidence="9">
    <location>
        <begin position="252"/>
        <end position="266"/>
    </location>
</feature>
<dbReference type="Pfam" id="PF03609">
    <property type="entry name" value="EII-Sor"/>
    <property type="match status" value="1"/>
</dbReference>
<dbReference type="RefSeq" id="WP_054732652.1">
    <property type="nucleotide sequence ID" value="NZ_AZFZ01000005.1"/>
</dbReference>
<keyword evidence="8 10" id="KW-0472">Membrane</keyword>
<evidence type="ECO:0000256" key="8">
    <source>
        <dbReference type="ARBA" id="ARBA00023136"/>
    </source>
</evidence>
<evidence type="ECO:0000256" key="5">
    <source>
        <dbReference type="ARBA" id="ARBA00022683"/>
    </source>
</evidence>
<evidence type="ECO:0000256" key="1">
    <source>
        <dbReference type="ARBA" id="ARBA00004651"/>
    </source>
</evidence>
<name>A0A0R1Z2B3_9LACO</name>
<proteinExistence type="predicted"/>
<feature type="transmembrane region" description="Helical" evidence="10">
    <location>
        <begin position="180"/>
        <end position="199"/>
    </location>
</feature>
<feature type="transmembrane region" description="Helical" evidence="10">
    <location>
        <begin position="206"/>
        <end position="239"/>
    </location>
</feature>
<keyword evidence="5" id="KW-0598">Phosphotransferase system</keyword>
<sequence length="266" mass="28656">MALSAWILTLIVAFFVGCDGILDEWQLFQPLVACTLIGIATGNMSAGILLGATLQMITIGWMNVGAAVAPDVSLPAVISALLVCGPAALSMKHGIAVAIPFAVVGQILNVFIRKRMGWLIHRADRAADDGDLRRMNRIHLVSLGIQGMRVMIPTLLVMLISPRYIHQLASAVPNVVTTGIDISVGMVAAVGFAIIINMMADKALWWWLIGGFVLAVVTGLNIFVLTIIGLVLTAVYIWFSNRHPDSSHDSGDVDELDDFDRDLDDL</sequence>
<feature type="transmembrane region" description="Helical" evidence="10">
    <location>
        <begin position="95"/>
        <end position="112"/>
    </location>
</feature>
<comment type="subcellular location">
    <subcellularLocation>
        <location evidence="1">Cell membrane</location>
        <topology evidence="1">Multi-pass membrane protein</topology>
    </subcellularLocation>
</comment>
<evidence type="ECO:0000313" key="11">
    <source>
        <dbReference type="EMBL" id="KRM45212.1"/>
    </source>
</evidence>
<keyword evidence="2" id="KW-0813">Transport</keyword>
<feature type="transmembrane region" description="Helical" evidence="10">
    <location>
        <begin position="64"/>
        <end position="89"/>
    </location>
</feature>
<feature type="transmembrane region" description="Helical" evidence="10">
    <location>
        <begin position="28"/>
        <end position="52"/>
    </location>
</feature>
<dbReference type="GO" id="GO:0009401">
    <property type="term" value="P:phosphoenolpyruvate-dependent sugar phosphotransferase system"/>
    <property type="evidence" value="ECO:0007669"/>
    <property type="project" value="UniProtKB-KW"/>
</dbReference>
<feature type="transmembrane region" description="Helical" evidence="10">
    <location>
        <begin position="140"/>
        <end position="160"/>
    </location>
</feature>
<gene>
    <name evidence="11" type="ORF">FD47_GL002107</name>
</gene>
<dbReference type="AlphaFoldDB" id="A0A0R1Z2B3"/>
<keyword evidence="4" id="KW-0762">Sugar transport</keyword>
<evidence type="ECO:0000256" key="9">
    <source>
        <dbReference type="SAM" id="MobiDB-lite"/>
    </source>
</evidence>
<reference evidence="11 12" key="1">
    <citation type="journal article" date="2015" name="Genome Announc.">
        <title>Expanding the biotechnology potential of lactobacilli through comparative genomics of 213 strains and associated genera.</title>
        <authorList>
            <person name="Sun Z."/>
            <person name="Harris H.M."/>
            <person name="McCann A."/>
            <person name="Guo C."/>
            <person name="Argimon S."/>
            <person name="Zhang W."/>
            <person name="Yang X."/>
            <person name="Jeffery I.B."/>
            <person name="Cooney J.C."/>
            <person name="Kagawa T.F."/>
            <person name="Liu W."/>
            <person name="Song Y."/>
            <person name="Salvetti E."/>
            <person name="Wrobel A."/>
            <person name="Rasinkangas P."/>
            <person name="Parkhill J."/>
            <person name="Rea M.C."/>
            <person name="O'Sullivan O."/>
            <person name="Ritari J."/>
            <person name="Douillard F.P."/>
            <person name="Paul Ross R."/>
            <person name="Yang R."/>
            <person name="Briner A.E."/>
            <person name="Felis G.E."/>
            <person name="de Vos W.M."/>
            <person name="Barrangou R."/>
            <person name="Klaenhammer T.R."/>
            <person name="Caufield P.W."/>
            <person name="Cui Y."/>
            <person name="Zhang H."/>
            <person name="O'Toole P.W."/>
        </authorList>
    </citation>
    <scope>NUCLEOTIDE SEQUENCE [LARGE SCALE GENOMIC DNA]</scope>
    <source>
        <strain evidence="11 12">DSM 18390</strain>
    </source>
</reference>
<dbReference type="PATRIC" id="fig|1423786.4.peg.2211"/>
<keyword evidence="6 10" id="KW-0812">Transmembrane</keyword>
<dbReference type="PANTHER" id="PTHR32502:SF4">
    <property type="entry name" value="PTS SYSTEM MANNOSE-SPECIFIC EIIC COMPONENT"/>
    <property type="match status" value="1"/>
</dbReference>
<keyword evidence="7 10" id="KW-1133">Transmembrane helix</keyword>
<dbReference type="Proteomes" id="UP000051010">
    <property type="component" value="Unassembled WGS sequence"/>
</dbReference>
<evidence type="ECO:0000313" key="12">
    <source>
        <dbReference type="Proteomes" id="UP000051010"/>
    </source>
</evidence>
<dbReference type="GO" id="GO:0005886">
    <property type="term" value="C:plasma membrane"/>
    <property type="evidence" value="ECO:0007669"/>
    <property type="project" value="UniProtKB-SubCell"/>
</dbReference>